<dbReference type="AlphaFoldDB" id="A0A381S618"/>
<evidence type="ECO:0000313" key="1">
    <source>
        <dbReference type="EMBL" id="SUZ98761.1"/>
    </source>
</evidence>
<dbReference type="HAMAP" id="MF_00122">
    <property type="entry name" value="GatC"/>
    <property type="match status" value="1"/>
</dbReference>
<dbReference type="PANTHER" id="PTHR15004:SF0">
    <property type="entry name" value="GLUTAMYL-TRNA(GLN) AMIDOTRANSFERASE SUBUNIT C, MITOCHONDRIAL"/>
    <property type="match status" value="1"/>
</dbReference>
<dbReference type="NCBIfam" id="TIGR00135">
    <property type="entry name" value="gatC"/>
    <property type="match status" value="1"/>
</dbReference>
<dbReference type="Gene3D" id="1.10.20.60">
    <property type="entry name" value="Glu-tRNAGln amidotransferase C subunit, N-terminal domain"/>
    <property type="match status" value="1"/>
</dbReference>
<dbReference type="PANTHER" id="PTHR15004">
    <property type="entry name" value="GLUTAMYL-TRNA(GLN) AMIDOTRANSFERASE SUBUNIT C, MITOCHONDRIAL"/>
    <property type="match status" value="1"/>
</dbReference>
<dbReference type="SUPFAM" id="SSF141000">
    <property type="entry name" value="Glu-tRNAGln amidotransferase C subunit"/>
    <property type="match status" value="1"/>
</dbReference>
<name>A0A381S618_9ZZZZ</name>
<reference evidence="1" key="1">
    <citation type="submission" date="2018-05" db="EMBL/GenBank/DDBJ databases">
        <authorList>
            <person name="Lanie J.A."/>
            <person name="Ng W.-L."/>
            <person name="Kazmierczak K.M."/>
            <person name="Andrzejewski T.M."/>
            <person name="Davidsen T.M."/>
            <person name="Wayne K.J."/>
            <person name="Tettelin H."/>
            <person name="Glass J.I."/>
            <person name="Rusch D."/>
            <person name="Podicherti R."/>
            <person name="Tsui H.-C.T."/>
            <person name="Winkler M.E."/>
        </authorList>
    </citation>
    <scope>NUCLEOTIDE SEQUENCE</scope>
</reference>
<protein>
    <submittedName>
        <fullName evidence="1">Uncharacterized protein</fullName>
    </submittedName>
</protein>
<organism evidence="1">
    <name type="scientific">marine metagenome</name>
    <dbReference type="NCBI Taxonomy" id="408172"/>
    <lineage>
        <taxon>unclassified sequences</taxon>
        <taxon>metagenomes</taxon>
        <taxon>ecological metagenomes</taxon>
    </lineage>
</organism>
<dbReference type="InterPro" id="IPR003837">
    <property type="entry name" value="GatC"/>
</dbReference>
<sequence>MKIDKNTINKIAKLSRIKLEEKEADSLIKDLNSILDWVEQLNEVKTERVEPLSNISLSKLPKREDISENKNNSKEILSNAPDKLEGYFAVPKVVE</sequence>
<gene>
    <name evidence="1" type="ORF">METZ01_LOCUS51615</name>
</gene>
<dbReference type="GO" id="GO:0006450">
    <property type="term" value="P:regulation of translational fidelity"/>
    <property type="evidence" value="ECO:0007669"/>
    <property type="project" value="InterPro"/>
</dbReference>
<dbReference type="EMBL" id="UINC01002636">
    <property type="protein sequence ID" value="SUZ98761.1"/>
    <property type="molecule type" value="Genomic_DNA"/>
</dbReference>
<proteinExistence type="inferred from homology"/>
<dbReference type="InterPro" id="IPR036113">
    <property type="entry name" value="Asp/Glu-ADT_sf_sub_c"/>
</dbReference>
<dbReference type="GO" id="GO:0070681">
    <property type="term" value="P:glutaminyl-tRNAGln biosynthesis via transamidation"/>
    <property type="evidence" value="ECO:0007669"/>
    <property type="project" value="TreeGrafter"/>
</dbReference>
<accession>A0A381S618</accession>
<dbReference type="Pfam" id="PF02686">
    <property type="entry name" value="GatC"/>
    <property type="match status" value="1"/>
</dbReference>